<comment type="catalytic activity">
    <reaction evidence="10">
        <text>ATP + H2O = ADP + phosphate + H(+)</text>
        <dbReference type="Rhea" id="RHEA:13065"/>
        <dbReference type="ChEBI" id="CHEBI:15377"/>
        <dbReference type="ChEBI" id="CHEBI:15378"/>
        <dbReference type="ChEBI" id="CHEBI:30616"/>
        <dbReference type="ChEBI" id="CHEBI:43474"/>
        <dbReference type="ChEBI" id="CHEBI:456216"/>
        <dbReference type="EC" id="3.6.4.13"/>
    </reaction>
</comment>
<keyword evidence="8" id="KW-0694">RNA-binding</keyword>
<dbReference type="Gene3D" id="3.40.50.300">
    <property type="entry name" value="P-loop containing nucleotide triphosphate hydrolases"/>
    <property type="match status" value="2"/>
</dbReference>
<dbReference type="InterPro" id="IPR001650">
    <property type="entry name" value="Helicase_C-like"/>
</dbReference>
<dbReference type="EC" id="3.6.4.13" evidence="2"/>
<dbReference type="FunFam" id="3.40.50.300:FF:000498">
    <property type="entry name" value="Eukaryotic initiation factor 4A-III"/>
    <property type="match status" value="1"/>
</dbReference>
<evidence type="ECO:0000256" key="2">
    <source>
        <dbReference type="ARBA" id="ARBA00012552"/>
    </source>
</evidence>
<evidence type="ECO:0000256" key="4">
    <source>
        <dbReference type="ARBA" id="ARBA00022801"/>
    </source>
</evidence>
<keyword evidence="3 12" id="KW-0547">Nucleotide-binding</keyword>
<dbReference type="PROSITE" id="PS51192">
    <property type="entry name" value="HELICASE_ATP_BIND_1"/>
    <property type="match status" value="1"/>
</dbReference>
<evidence type="ECO:0000259" key="15">
    <source>
        <dbReference type="PROSITE" id="PS51195"/>
    </source>
</evidence>
<accession>A0AAV4UNF9</accession>
<proteinExistence type="inferred from homology"/>
<dbReference type="Pfam" id="PF00270">
    <property type="entry name" value="DEAD"/>
    <property type="match status" value="1"/>
</dbReference>
<dbReference type="CDD" id="cd18045">
    <property type="entry name" value="DEADc_EIF4AIII_DDX48"/>
    <property type="match status" value="1"/>
</dbReference>
<dbReference type="InterPro" id="IPR014014">
    <property type="entry name" value="RNA_helicase_DEAD_Q_motif"/>
</dbReference>
<keyword evidence="6" id="KW-0509">mRNA transport</keyword>
<dbReference type="InterPro" id="IPR011545">
    <property type="entry name" value="DEAD/DEAH_box_helicase_dom"/>
</dbReference>
<evidence type="ECO:0000259" key="14">
    <source>
        <dbReference type="PROSITE" id="PS51194"/>
    </source>
</evidence>
<feature type="domain" description="DEAD-box RNA helicase Q" evidence="15">
    <location>
        <begin position="28"/>
        <end position="56"/>
    </location>
</feature>
<keyword evidence="16" id="KW-0396">Initiation factor</keyword>
<keyword evidence="5 12" id="KW-0347">Helicase</keyword>
<evidence type="ECO:0000256" key="5">
    <source>
        <dbReference type="ARBA" id="ARBA00022806"/>
    </source>
</evidence>
<keyword evidence="4 12" id="KW-0378">Hydrolase</keyword>
<comment type="similarity">
    <text evidence="12">Belongs to the DEAD box helicase family.</text>
</comment>
<evidence type="ECO:0000256" key="10">
    <source>
        <dbReference type="ARBA" id="ARBA00047984"/>
    </source>
</evidence>
<evidence type="ECO:0000256" key="1">
    <source>
        <dbReference type="ARBA" id="ARBA00004123"/>
    </source>
</evidence>
<dbReference type="Pfam" id="PF00271">
    <property type="entry name" value="Helicase_C"/>
    <property type="match status" value="1"/>
</dbReference>
<keyword evidence="6" id="KW-0813">Transport</keyword>
<protein>
    <recommendedName>
        <fullName evidence="2">RNA helicase</fullName>
        <ecNumber evidence="2">3.6.4.13</ecNumber>
    </recommendedName>
</protein>
<dbReference type="SMART" id="SM00490">
    <property type="entry name" value="HELICc"/>
    <property type="match status" value="1"/>
</dbReference>
<keyword evidence="16" id="KW-0648">Protein biosynthesis</keyword>
<dbReference type="GO" id="GO:0003743">
    <property type="term" value="F:translation initiation factor activity"/>
    <property type="evidence" value="ECO:0007669"/>
    <property type="project" value="UniProtKB-KW"/>
</dbReference>
<dbReference type="SMART" id="SM00487">
    <property type="entry name" value="DEXDc"/>
    <property type="match status" value="1"/>
</dbReference>
<evidence type="ECO:0000256" key="3">
    <source>
        <dbReference type="ARBA" id="ARBA00022741"/>
    </source>
</evidence>
<organism evidence="16 17">
    <name type="scientific">Caerostris extrusa</name>
    <name type="common">Bark spider</name>
    <name type="synonym">Caerostris bankana</name>
    <dbReference type="NCBI Taxonomy" id="172846"/>
    <lineage>
        <taxon>Eukaryota</taxon>
        <taxon>Metazoa</taxon>
        <taxon>Ecdysozoa</taxon>
        <taxon>Arthropoda</taxon>
        <taxon>Chelicerata</taxon>
        <taxon>Arachnida</taxon>
        <taxon>Araneae</taxon>
        <taxon>Araneomorphae</taxon>
        <taxon>Entelegynae</taxon>
        <taxon>Araneoidea</taxon>
        <taxon>Araneidae</taxon>
        <taxon>Caerostris</taxon>
    </lineage>
</organism>
<dbReference type="PANTHER" id="PTHR47958">
    <property type="entry name" value="ATP-DEPENDENT RNA HELICASE DBP3"/>
    <property type="match status" value="1"/>
</dbReference>
<dbReference type="InterPro" id="IPR014001">
    <property type="entry name" value="Helicase_ATP-bd"/>
</dbReference>
<dbReference type="EMBL" id="BPLR01013209">
    <property type="protein sequence ID" value="GIY59482.1"/>
    <property type="molecule type" value="Genomic_DNA"/>
</dbReference>
<evidence type="ECO:0000256" key="9">
    <source>
        <dbReference type="ARBA" id="ARBA00023242"/>
    </source>
</evidence>
<dbReference type="AlphaFoldDB" id="A0AAV4UNF9"/>
<sequence length="411" mass="46954">MASRPRRIIETDLSNVEFDTSEDVEIIPTFDNIGLREDLLRGIYAYGFEKPSAIQQRAIKPIMKGRDVIAQAQSGTGKTATFSIGVLQMLDTEVRETQVLILSPTRELAVQIQKGGGLNLLSLVCNLALGDYMSVQCHACIGGTNLGEDIRKLDYGQHVVSGTPGRVFDMIRRRNLRTRSIKMLILDEADEMLNKGFKDQIYDVYRYLPPCTQVVLISATLPHEILEMTSKFMTEPVRILVKRDELTLEGIKQFFVAVEREEWKLDTLCDLYDTLTITQAVIFCNTKRKVDWLTEKMREANFTVSSMHGDMPQKERDAIMKEFRSGQTRVLITTDVWARGIDVQQVSLVINYDLPNNRELYIHRIGRSGRFGRKGVAINFVKNDDIRILRDIEQYYSTQIDEMPMNVADLI</sequence>
<dbReference type="GO" id="GO:0003723">
    <property type="term" value="F:RNA binding"/>
    <property type="evidence" value="ECO:0007669"/>
    <property type="project" value="UniProtKB-KW"/>
</dbReference>
<dbReference type="GO" id="GO:0005524">
    <property type="term" value="F:ATP binding"/>
    <property type="evidence" value="ECO:0007669"/>
    <property type="project" value="UniProtKB-KW"/>
</dbReference>
<comment type="subcellular location">
    <subcellularLocation>
        <location evidence="1">Nucleus</location>
    </subcellularLocation>
</comment>
<feature type="short sequence motif" description="Q motif" evidence="11">
    <location>
        <begin position="28"/>
        <end position="56"/>
    </location>
</feature>
<evidence type="ECO:0000313" key="16">
    <source>
        <dbReference type="EMBL" id="GIY59482.1"/>
    </source>
</evidence>
<evidence type="ECO:0000256" key="6">
    <source>
        <dbReference type="ARBA" id="ARBA00022816"/>
    </source>
</evidence>
<keyword evidence="17" id="KW-1185">Reference proteome</keyword>
<dbReference type="GO" id="GO:0003724">
    <property type="term" value="F:RNA helicase activity"/>
    <property type="evidence" value="ECO:0007669"/>
    <property type="project" value="UniProtKB-EC"/>
</dbReference>
<dbReference type="InterPro" id="IPR000629">
    <property type="entry name" value="RNA-helicase_DEAD-box_CS"/>
</dbReference>
<feature type="domain" description="Helicase C-terminal" evidence="14">
    <location>
        <begin position="250"/>
        <end position="411"/>
    </location>
</feature>
<dbReference type="GO" id="GO:0051028">
    <property type="term" value="P:mRNA transport"/>
    <property type="evidence" value="ECO:0007669"/>
    <property type="project" value="UniProtKB-KW"/>
</dbReference>
<name>A0AAV4UNF9_CAEEX</name>
<feature type="domain" description="Helicase ATP-binding" evidence="13">
    <location>
        <begin position="59"/>
        <end position="239"/>
    </location>
</feature>
<evidence type="ECO:0000256" key="7">
    <source>
        <dbReference type="ARBA" id="ARBA00022840"/>
    </source>
</evidence>
<evidence type="ECO:0000256" key="11">
    <source>
        <dbReference type="PROSITE-ProRule" id="PRU00552"/>
    </source>
</evidence>
<gene>
    <name evidence="16" type="primary">EIF4A3</name>
    <name evidence="16" type="ORF">CEXT_635161</name>
</gene>
<dbReference type="FunFam" id="3.40.50.300:FF:000031">
    <property type="entry name" value="Eukaryotic initiation factor 4A-III"/>
    <property type="match status" value="1"/>
</dbReference>
<dbReference type="CDD" id="cd18787">
    <property type="entry name" value="SF2_C_DEAD"/>
    <property type="match status" value="1"/>
</dbReference>
<evidence type="ECO:0000256" key="12">
    <source>
        <dbReference type="RuleBase" id="RU000492"/>
    </source>
</evidence>
<comment type="caution">
    <text evidence="16">The sequence shown here is derived from an EMBL/GenBank/DDBJ whole genome shotgun (WGS) entry which is preliminary data.</text>
</comment>
<keyword evidence="9" id="KW-0539">Nucleus</keyword>
<evidence type="ECO:0000256" key="8">
    <source>
        <dbReference type="ARBA" id="ARBA00022884"/>
    </source>
</evidence>
<dbReference type="PROSITE" id="PS51194">
    <property type="entry name" value="HELICASE_CTER"/>
    <property type="match status" value="1"/>
</dbReference>
<dbReference type="PROSITE" id="PS51195">
    <property type="entry name" value="Q_MOTIF"/>
    <property type="match status" value="1"/>
</dbReference>
<evidence type="ECO:0000259" key="13">
    <source>
        <dbReference type="PROSITE" id="PS51192"/>
    </source>
</evidence>
<dbReference type="GO" id="GO:0016787">
    <property type="term" value="F:hydrolase activity"/>
    <property type="evidence" value="ECO:0007669"/>
    <property type="project" value="UniProtKB-KW"/>
</dbReference>
<keyword evidence="7 12" id="KW-0067">ATP-binding</keyword>
<reference evidence="16 17" key="1">
    <citation type="submission" date="2021-06" db="EMBL/GenBank/DDBJ databases">
        <title>Caerostris extrusa draft genome.</title>
        <authorList>
            <person name="Kono N."/>
            <person name="Arakawa K."/>
        </authorList>
    </citation>
    <scope>NUCLEOTIDE SEQUENCE [LARGE SCALE GENOMIC DNA]</scope>
</reference>
<dbReference type="GO" id="GO:0005634">
    <property type="term" value="C:nucleus"/>
    <property type="evidence" value="ECO:0007669"/>
    <property type="project" value="UniProtKB-SubCell"/>
</dbReference>
<dbReference type="Proteomes" id="UP001054945">
    <property type="component" value="Unassembled WGS sequence"/>
</dbReference>
<dbReference type="SUPFAM" id="SSF52540">
    <property type="entry name" value="P-loop containing nucleoside triphosphate hydrolases"/>
    <property type="match status" value="2"/>
</dbReference>
<dbReference type="PROSITE" id="PS00039">
    <property type="entry name" value="DEAD_ATP_HELICASE"/>
    <property type="match status" value="1"/>
</dbReference>
<dbReference type="InterPro" id="IPR027417">
    <property type="entry name" value="P-loop_NTPase"/>
</dbReference>
<evidence type="ECO:0000313" key="17">
    <source>
        <dbReference type="Proteomes" id="UP001054945"/>
    </source>
</evidence>